<dbReference type="EMBL" id="SEYY01008682">
    <property type="protein sequence ID" value="KAB7502064.1"/>
    <property type="molecule type" value="Genomic_DNA"/>
</dbReference>
<name>A0A5N5T605_9CRUS</name>
<reference evidence="2 3" key="1">
    <citation type="journal article" date="2019" name="PLoS Biol.">
        <title>Sex chromosomes control vertical transmission of feminizing Wolbachia symbionts in an isopod.</title>
        <authorList>
            <person name="Becking T."/>
            <person name="Chebbi M.A."/>
            <person name="Giraud I."/>
            <person name="Moumen B."/>
            <person name="Laverre T."/>
            <person name="Caubet Y."/>
            <person name="Peccoud J."/>
            <person name="Gilbert C."/>
            <person name="Cordaux R."/>
        </authorList>
    </citation>
    <scope>NUCLEOTIDE SEQUENCE [LARGE SCALE GENOMIC DNA]</scope>
    <source>
        <strain evidence="2">ANa2</strain>
        <tissue evidence="2">Whole body excluding digestive tract and cuticle</tissue>
    </source>
</reference>
<gene>
    <name evidence="2" type="ORF">Anas_01873</name>
</gene>
<evidence type="ECO:0000256" key="1">
    <source>
        <dbReference type="SAM" id="Phobius"/>
    </source>
</evidence>
<keyword evidence="1" id="KW-0472">Membrane</keyword>
<proteinExistence type="predicted"/>
<keyword evidence="1" id="KW-1133">Transmembrane helix</keyword>
<evidence type="ECO:0000313" key="3">
    <source>
        <dbReference type="Proteomes" id="UP000326759"/>
    </source>
</evidence>
<organism evidence="2 3">
    <name type="scientific">Armadillidium nasatum</name>
    <dbReference type="NCBI Taxonomy" id="96803"/>
    <lineage>
        <taxon>Eukaryota</taxon>
        <taxon>Metazoa</taxon>
        <taxon>Ecdysozoa</taxon>
        <taxon>Arthropoda</taxon>
        <taxon>Crustacea</taxon>
        <taxon>Multicrustacea</taxon>
        <taxon>Malacostraca</taxon>
        <taxon>Eumalacostraca</taxon>
        <taxon>Peracarida</taxon>
        <taxon>Isopoda</taxon>
        <taxon>Oniscidea</taxon>
        <taxon>Crinocheta</taxon>
        <taxon>Armadillidiidae</taxon>
        <taxon>Armadillidium</taxon>
    </lineage>
</organism>
<keyword evidence="1" id="KW-0812">Transmembrane</keyword>
<dbReference type="Proteomes" id="UP000326759">
    <property type="component" value="Unassembled WGS sequence"/>
</dbReference>
<comment type="caution">
    <text evidence="2">The sequence shown here is derived from an EMBL/GenBank/DDBJ whole genome shotgun (WGS) entry which is preliminary data.</text>
</comment>
<keyword evidence="3" id="KW-1185">Reference proteome</keyword>
<evidence type="ECO:0000313" key="2">
    <source>
        <dbReference type="EMBL" id="KAB7502064.1"/>
    </source>
</evidence>
<feature type="non-terminal residue" evidence="2">
    <location>
        <position position="1"/>
    </location>
</feature>
<feature type="transmembrane region" description="Helical" evidence="1">
    <location>
        <begin position="38"/>
        <end position="63"/>
    </location>
</feature>
<feature type="non-terminal residue" evidence="2">
    <location>
        <position position="88"/>
    </location>
</feature>
<dbReference type="AlphaFoldDB" id="A0A5N5T605"/>
<protein>
    <submittedName>
        <fullName evidence="2">Uncharacterized protein</fullName>
    </submittedName>
</protein>
<sequence>HISQFTKLYSGNGTFTGLKFKRCLLSLVLLAPLFVRQFGMATVATAVLAYSLFIVPAITNYFSPLKIFMTIIRRIYNLISKARYIYIY</sequence>
<accession>A0A5N5T605</accession>